<evidence type="ECO:0000259" key="4">
    <source>
        <dbReference type="Pfam" id="PF13193"/>
    </source>
</evidence>
<dbReference type="CDD" id="cd05235">
    <property type="entry name" value="SDR_e1"/>
    <property type="match status" value="1"/>
</dbReference>
<dbReference type="Pfam" id="PF07993">
    <property type="entry name" value="NAD_binding_4"/>
    <property type="match status" value="1"/>
</dbReference>
<protein>
    <submittedName>
        <fullName evidence="5">NAD-dependent epimerase/dehydratase family protein</fullName>
    </submittedName>
</protein>
<dbReference type="AlphaFoldDB" id="A0A4R5AM17"/>
<dbReference type="EMBL" id="SMKU01000251">
    <property type="protein sequence ID" value="TDD73673.1"/>
    <property type="molecule type" value="Genomic_DNA"/>
</dbReference>
<dbReference type="InterPro" id="IPR045851">
    <property type="entry name" value="AMP-bd_C_sf"/>
</dbReference>
<dbReference type="InterPro" id="IPR013120">
    <property type="entry name" value="FAR_NAD-bd"/>
</dbReference>
<dbReference type="SUPFAM" id="SSF51735">
    <property type="entry name" value="NAD(P)-binding Rossmann-fold domains"/>
    <property type="match status" value="1"/>
</dbReference>
<evidence type="ECO:0000259" key="3">
    <source>
        <dbReference type="Pfam" id="PF07993"/>
    </source>
</evidence>
<dbReference type="Gene3D" id="3.30.300.30">
    <property type="match status" value="1"/>
</dbReference>
<gene>
    <name evidence="5" type="ORF">E1298_33600</name>
</gene>
<feature type="domain" description="AMP-binding enzyme C-terminal" evidence="4">
    <location>
        <begin position="73"/>
        <end position="147"/>
    </location>
</feature>
<evidence type="ECO:0000313" key="6">
    <source>
        <dbReference type="Proteomes" id="UP000294513"/>
    </source>
</evidence>
<dbReference type="Proteomes" id="UP000294513">
    <property type="component" value="Unassembled WGS sequence"/>
</dbReference>
<dbReference type="InterPro" id="IPR025110">
    <property type="entry name" value="AMP-bd_C"/>
</dbReference>
<proteinExistence type="predicted"/>
<evidence type="ECO:0000313" key="5">
    <source>
        <dbReference type="EMBL" id="TDD73673.1"/>
    </source>
</evidence>
<evidence type="ECO:0000256" key="2">
    <source>
        <dbReference type="ARBA" id="ARBA00022553"/>
    </source>
</evidence>
<dbReference type="PANTHER" id="PTHR44845">
    <property type="entry name" value="CARRIER DOMAIN-CONTAINING PROTEIN"/>
    <property type="match status" value="1"/>
</dbReference>
<dbReference type="InterPro" id="IPR010080">
    <property type="entry name" value="Thioester_reductase-like_dom"/>
</dbReference>
<feature type="non-terminal residue" evidence="5">
    <location>
        <position position="1"/>
    </location>
</feature>
<name>A0A4R5AM17_9ACTN</name>
<organism evidence="5 6">
    <name type="scientific">Actinomadura rubrisoli</name>
    <dbReference type="NCBI Taxonomy" id="2530368"/>
    <lineage>
        <taxon>Bacteria</taxon>
        <taxon>Bacillati</taxon>
        <taxon>Actinomycetota</taxon>
        <taxon>Actinomycetes</taxon>
        <taxon>Streptosporangiales</taxon>
        <taxon>Thermomonosporaceae</taxon>
        <taxon>Actinomadura</taxon>
    </lineage>
</organism>
<dbReference type="RefSeq" id="WP_131900506.1">
    <property type="nucleotide sequence ID" value="NZ_SMKU01000251.1"/>
</dbReference>
<reference evidence="5 6" key="1">
    <citation type="submission" date="2019-03" db="EMBL/GenBank/DDBJ databases">
        <title>Draft genome sequences of novel Actinobacteria.</title>
        <authorList>
            <person name="Sahin N."/>
            <person name="Ay H."/>
            <person name="Saygin H."/>
        </authorList>
    </citation>
    <scope>NUCLEOTIDE SEQUENCE [LARGE SCALE GENOMIC DNA]</scope>
    <source>
        <strain evidence="5 6">H3C3</strain>
    </source>
</reference>
<keyword evidence="1" id="KW-0596">Phosphopantetheine</keyword>
<sequence>GELYLGGGGVAAGYLNNPQETAKRFVRLKIEAEEVRLYRTGDLVRRLPGGPLQFCGRVDDQVKVRGFRVEIPEVERALTRCRDVAEAAVVAQRDDLSTRLVAFVIYRAGARTHEQEVRRELAQLLPAYMIPEVIRSLERFPIGSIGKIDRAELGRLAAHGSAPARVTDPEQERSVRETVARAWTTTLRTPAANAEEFFDAGGTSLLASRMVAEVIAELELSVRCHQQLIKKLLADPTLRAFTTAVEHAADAGGLEAVDAGRADTNPSEERESWQADARWPETAVAPAVHYPRGTVESTAGTSRSKPTGRRIGTVLLTGATGFLGAHLLRELLDRTSVTVCALVRADDDQAARDRIDRALARYHLEPIDHTRVVTVLGDLAQPRLGLPASMFADLGERSDLIVHCGARVSLALPYRQLCRINVGGTRVLAELAVARDIPMHHVATLGVIGAADTDDAPISEETALPHGGRLQTGYAQSKWVAEKLLHRGVRAGLRLTVHRPAEITASTHTGVWNTPSAFCALFTAITDLQLAPDLDVQLNMVPVDYVARAIVHLSTITAGTIGTDGEGRIAAPAGGGVYHLANPRPARLATMVDRLRAHGHRIRQVPAHRWNQALEHLARHNPAHPTVPFLPLLVHQDDSPGPSRTRMVLGQPPGTLPLPTARIDHALRRSGLTCPFADQPLLDAYIRSMEAGHVIAPAQLALARRSVLSTSRSERP</sequence>
<evidence type="ECO:0000256" key="1">
    <source>
        <dbReference type="ARBA" id="ARBA00022450"/>
    </source>
</evidence>
<feature type="domain" description="Thioester reductase (TE)" evidence="3">
    <location>
        <begin position="316"/>
        <end position="550"/>
    </location>
</feature>
<keyword evidence="6" id="KW-1185">Reference proteome</keyword>
<dbReference type="Pfam" id="PF13193">
    <property type="entry name" value="AMP-binding_C"/>
    <property type="match status" value="1"/>
</dbReference>
<keyword evidence="2" id="KW-0597">Phosphoprotein</keyword>
<dbReference type="Gene3D" id="1.10.1200.10">
    <property type="entry name" value="ACP-like"/>
    <property type="match status" value="1"/>
</dbReference>
<dbReference type="NCBIfam" id="TIGR01746">
    <property type="entry name" value="Thioester-redct"/>
    <property type="match status" value="1"/>
</dbReference>
<accession>A0A4R5AM17</accession>
<dbReference type="InterPro" id="IPR036291">
    <property type="entry name" value="NAD(P)-bd_dom_sf"/>
</dbReference>
<dbReference type="SUPFAM" id="SSF56801">
    <property type="entry name" value="Acetyl-CoA synthetase-like"/>
    <property type="match status" value="1"/>
</dbReference>
<dbReference type="OrthoDB" id="2472181at2"/>
<dbReference type="Gene3D" id="3.40.50.720">
    <property type="entry name" value="NAD(P)-binding Rossmann-like Domain"/>
    <property type="match status" value="1"/>
</dbReference>
<comment type="caution">
    <text evidence="5">The sequence shown here is derived from an EMBL/GenBank/DDBJ whole genome shotgun (WGS) entry which is preliminary data.</text>
</comment>
<dbReference type="InterPro" id="IPR036736">
    <property type="entry name" value="ACP-like_sf"/>
</dbReference>
<dbReference type="Gene3D" id="2.30.38.10">
    <property type="entry name" value="Luciferase, Domain 3"/>
    <property type="match status" value="1"/>
</dbReference>
<dbReference type="PANTHER" id="PTHR44845:SF6">
    <property type="entry name" value="BETA-ALANINE-ACTIVATING ENZYME"/>
    <property type="match status" value="1"/>
</dbReference>